<dbReference type="Proteomes" id="UP001066276">
    <property type="component" value="Chromosome 6"/>
</dbReference>
<keyword evidence="2" id="KW-1185">Reference proteome</keyword>
<sequence length="81" mass="8723">MAPLADVVIQSSAATILKQRFWALQRPPPQAEHGHLGAGPEAKKRCCGPRMKAARWRVPREDMVAAAGLEEQGAGGRALRP</sequence>
<comment type="caution">
    <text evidence="1">The sequence shown here is derived from an EMBL/GenBank/DDBJ whole genome shotgun (WGS) entry which is preliminary data.</text>
</comment>
<accession>A0AAV7QMT6</accession>
<proteinExistence type="predicted"/>
<dbReference type="AlphaFoldDB" id="A0AAV7QMT6"/>
<dbReference type="EMBL" id="JANPWB010000010">
    <property type="protein sequence ID" value="KAJ1139595.1"/>
    <property type="molecule type" value="Genomic_DNA"/>
</dbReference>
<organism evidence="1 2">
    <name type="scientific">Pleurodeles waltl</name>
    <name type="common">Iberian ribbed newt</name>
    <dbReference type="NCBI Taxonomy" id="8319"/>
    <lineage>
        <taxon>Eukaryota</taxon>
        <taxon>Metazoa</taxon>
        <taxon>Chordata</taxon>
        <taxon>Craniata</taxon>
        <taxon>Vertebrata</taxon>
        <taxon>Euteleostomi</taxon>
        <taxon>Amphibia</taxon>
        <taxon>Batrachia</taxon>
        <taxon>Caudata</taxon>
        <taxon>Salamandroidea</taxon>
        <taxon>Salamandridae</taxon>
        <taxon>Pleurodelinae</taxon>
        <taxon>Pleurodeles</taxon>
    </lineage>
</organism>
<evidence type="ECO:0000313" key="2">
    <source>
        <dbReference type="Proteomes" id="UP001066276"/>
    </source>
</evidence>
<evidence type="ECO:0000313" key="1">
    <source>
        <dbReference type="EMBL" id="KAJ1139595.1"/>
    </source>
</evidence>
<reference evidence="1" key="1">
    <citation type="journal article" date="2022" name="bioRxiv">
        <title>Sequencing and chromosome-scale assembly of the giantPleurodeles waltlgenome.</title>
        <authorList>
            <person name="Brown T."/>
            <person name="Elewa A."/>
            <person name="Iarovenko S."/>
            <person name="Subramanian E."/>
            <person name="Araus A.J."/>
            <person name="Petzold A."/>
            <person name="Susuki M."/>
            <person name="Suzuki K.-i.T."/>
            <person name="Hayashi T."/>
            <person name="Toyoda A."/>
            <person name="Oliveira C."/>
            <person name="Osipova E."/>
            <person name="Leigh N.D."/>
            <person name="Simon A."/>
            <person name="Yun M.H."/>
        </authorList>
    </citation>
    <scope>NUCLEOTIDE SEQUENCE</scope>
    <source>
        <strain evidence="1">20211129_DDA</strain>
        <tissue evidence="1">Liver</tissue>
    </source>
</reference>
<name>A0AAV7QMT6_PLEWA</name>
<gene>
    <name evidence="1" type="ORF">NDU88_005964</name>
</gene>
<protein>
    <submittedName>
        <fullName evidence="1">Uncharacterized protein</fullName>
    </submittedName>
</protein>